<dbReference type="GO" id="GO:0006508">
    <property type="term" value="P:proteolysis"/>
    <property type="evidence" value="ECO:0007669"/>
    <property type="project" value="UniProtKB-KW"/>
</dbReference>
<organism evidence="2 3">
    <name type="scientific">Thioalkalicoccus limnaeus</name>
    <dbReference type="NCBI Taxonomy" id="120681"/>
    <lineage>
        <taxon>Bacteria</taxon>
        <taxon>Pseudomonadati</taxon>
        <taxon>Pseudomonadota</taxon>
        <taxon>Gammaproteobacteria</taxon>
        <taxon>Chromatiales</taxon>
        <taxon>Chromatiaceae</taxon>
        <taxon>Thioalkalicoccus</taxon>
    </lineage>
</organism>
<feature type="transmembrane region" description="Helical" evidence="1">
    <location>
        <begin position="21"/>
        <end position="39"/>
    </location>
</feature>
<dbReference type="EC" id="3.4.23.-" evidence="2"/>
<reference evidence="2 3" key="1">
    <citation type="submission" date="2024-05" db="EMBL/GenBank/DDBJ databases">
        <title>Genome Sequence and Characterization of the New Strain Purple Sulfur Bacterium of Genus Thioalkalicoccus.</title>
        <authorList>
            <person name="Bryantseva I.A."/>
            <person name="Kyndt J.A."/>
            <person name="Imhoff J.F."/>
        </authorList>
    </citation>
    <scope>NUCLEOTIDE SEQUENCE [LARGE SCALE GENOMIC DNA]</scope>
    <source>
        <strain evidence="2 3">Um2</strain>
    </source>
</reference>
<keyword evidence="3" id="KW-1185">Reference proteome</keyword>
<dbReference type="GO" id="GO:0008233">
    <property type="term" value="F:peptidase activity"/>
    <property type="evidence" value="ECO:0007669"/>
    <property type="project" value="UniProtKB-KW"/>
</dbReference>
<dbReference type="RefSeq" id="WP_369665600.1">
    <property type="nucleotide sequence ID" value="NZ_JBDKXB010000002.1"/>
</dbReference>
<keyword evidence="2" id="KW-0378">Hydrolase</keyword>
<evidence type="ECO:0000256" key="1">
    <source>
        <dbReference type="SAM" id="Phobius"/>
    </source>
</evidence>
<dbReference type="InterPro" id="IPR021109">
    <property type="entry name" value="Peptidase_aspartic_dom_sf"/>
</dbReference>
<dbReference type="InterPro" id="IPR001969">
    <property type="entry name" value="Aspartic_peptidase_AS"/>
</dbReference>
<accession>A0ABV4BFR9</accession>
<name>A0ABV4BFR9_9GAMM</name>
<dbReference type="CDD" id="cd05483">
    <property type="entry name" value="retropepsin_like_bacteria"/>
    <property type="match status" value="1"/>
</dbReference>
<dbReference type="InterPro" id="IPR034122">
    <property type="entry name" value="Retropepsin-like_bacterial"/>
</dbReference>
<dbReference type="Proteomes" id="UP001564408">
    <property type="component" value="Unassembled WGS sequence"/>
</dbReference>
<keyword evidence="2" id="KW-0645">Protease</keyword>
<gene>
    <name evidence="2" type="ORF">ABC977_02200</name>
</gene>
<dbReference type="PROSITE" id="PS00141">
    <property type="entry name" value="ASP_PROTEASE"/>
    <property type="match status" value="1"/>
</dbReference>
<dbReference type="SUPFAM" id="SSF50630">
    <property type="entry name" value="Acid proteases"/>
    <property type="match status" value="1"/>
</dbReference>
<dbReference type="Gene3D" id="2.40.70.10">
    <property type="entry name" value="Acid Proteases"/>
    <property type="match status" value="1"/>
</dbReference>
<dbReference type="NCBIfam" id="TIGR02281">
    <property type="entry name" value="clan_AA_DTGA"/>
    <property type="match status" value="1"/>
</dbReference>
<comment type="caution">
    <text evidence="2">The sequence shown here is derived from an EMBL/GenBank/DDBJ whole genome shotgun (WGS) entry which is preliminary data.</text>
</comment>
<sequence>MKDSNTRADDLPSRIGKGMMLGAWVTGLAILWLFFQGVVDRQQNPNPDPSLELGAAGLPQVVLVRNRAGHYVANGTINGHPVTFLLDTGATTVAMPLDLARRLDLTLRPGGLSRTAGGYVATYSTLLDSVDLGGLEARQVRASVLPDMPGREVLLGMSYLKRFEMIQTGNTLTLRHPSG</sequence>
<dbReference type="EMBL" id="JBDKXB010000002">
    <property type="protein sequence ID" value="MEY6431215.1"/>
    <property type="molecule type" value="Genomic_DNA"/>
</dbReference>
<dbReference type="InterPro" id="IPR011969">
    <property type="entry name" value="Clan_AA_Asp_peptidase_C"/>
</dbReference>
<protein>
    <submittedName>
        <fullName evidence="2">TIGR02281 family clan AA aspartic protease</fullName>
        <ecNumber evidence="2">3.4.23.-</ecNumber>
    </submittedName>
</protein>
<evidence type="ECO:0000313" key="3">
    <source>
        <dbReference type="Proteomes" id="UP001564408"/>
    </source>
</evidence>
<dbReference type="Pfam" id="PF13975">
    <property type="entry name" value="gag-asp_proteas"/>
    <property type="match status" value="1"/>
</dbReference>
<keyword evidence="1" id="KW-0472">Membrane</keyword>
<proteinExistence type="predicted"/>
<evidence type="ECO:0000313" key="2">
    <source>
        <dbReference type="EMBL" id="MEY6431215.1"/>
    </source>
</evidence>
<keyword evidence="1" id="KW-0812">Transmembrane</keyword>
<keyword evidence="1" id="KW-1133">Transmembrane helix</keyword>